<comment type="caution">
    <text evidence="1">The sequence shown here is derived from an EMBL/GenBank/DDBJ whole genome shotgun (WGS) entry which is preliminary data.</text>
</comment>
<name>A0ABU1RSU6_9GAMM</name>
<dbReference type="Proteomes" id="UP001254759">
    <property type="component" value="Unassembled WGS sequence"/>
</dbReference>
<dbReference type="RefSeq" id="WP_310091745.1">
    <property type="nucleotide sequence ID" value="NZ_JAVDTT010000002.1"/>
</dbReference>
<evidence type="ECO:0000313" key="2">
    <source>
        <dbReference type="Proteomes" id="UP001254759"/>
    </source>
</evidence>
<evidence type="ECO:0000313" key="1">
    <source>
        <dbReference type="EMBL" id="MDR6841189.1"/>
    </source>
</evidence>
<organism evidence="1 2">
    <name type="scientific">Pseudoxanthomonas sacheonensis</name>
    <dbReference type="NCBI Taxonomy" id="443615"/>
    <lineage>
        <taxon>Bacteria</taxon>
        <taxon>Pseudomonadati</taxon>
        <taxon>Pseudomonadota</taxon>
        <taxon>Gammaproteobacteria</taxon>
        <taxon>Lysobacterales</taxon>
        <taxon>Lysobacteraceae</taxon>
        <taxon>Pseudoxanthomonas</taxon>
    </lineage>
</organism>
<accession>A0ABU1RSU6</accession>
<sequence length="154" mass="16218">MRNIIVLVAVLAVSEVHAGVPNISELSIGGIEIGATEARVRRSLGEPAGTFDTGEGLELYYPGLVVTVGWLESPGPDVPRRVTALAGTGFNACTPAGLCPGMPVAEVTRLYGPAEPVRRENGTFLEYQPKGANCWLQIRASADPIYEVAVACQP</sequence>
<gene>
    <name evidence="1" type="ORF">J2W94_001474</name>
</gene>
<proteinExistence type="predicted"/>
<keyword evidence="2" id="KW-1185">Reference proteome</keyword>
<reference evidence="1 2" key="1">
    <citation type="submission" date="2023-07" db="EMBL/GenBank/DDBJ databases">
        <title>Sorghum-associated microbial communities from plants grown in Nebraska, USA.</title>
        <authorList>
            <person name="Schachtman D."/>
        </authorList>
    </citation>
    <scope>NUCLEOTIDE SEQUENCE [LARGE SCALE GENOMIC DNA]</scope>
    <source>
        <strain evidence="1 2">BE107</strain>
    </source>
</reference>
<dbReference type="EMBL" id="JAVDTT010000002">
    <property type="protein sequence ID" value="MDR6841189.1"/>
    <property type="molecule type" value="Genomic_DNA"/>
</dbReference>
<protein>
    <submittedName>
        <fullName evidence="1">Uncharacterized protein</fullName>
    </submittedName>
</protein>